<dbReference type="Proteomes" id="UP001500840">
    <property type="component" value="Unassembled WGS sequence"/>
</dbReference>
<reference evidence="3" key="1">
    <citation type="journal article" date="2019" name="Int. J. Syst. Evol. Microbiol.">
        <title>The Global Catalogue of Microorganisms (GCM) 10K type strain sequencing project: providing services to taxonomists for standard genome sequencing and annotation.</title>
        <authorList>
            <consortium name="The Broad Institute Genomics Platform"/>
            <consortium name="The Broad Institute Genome Sequencing Center for Infectious Disease"/>
            <person name="Wu L."/>
            <person name="Ma J."/>
        </authorList>
    </citation>
    <scope>NUCLEOTIDE SEQUENCE [LARGE SCALE GENOMIC DNA]</scope>
    <source>
        <strain evidence="3">JCM 17759</strain>
    </source>
</reference>
<proteinExistence type="predicted"/>
<dbReference type="EMBL" id="BAABGA010000022">
    <property type="protein sequence ID" value="GAA4451065.1"/>
    <property type="molecule type" value="Genomic_DNA"/>
</dbReference>
<name>A0ABP8MIN4_9BACT</name>
<comment type="caution">
    <text evidence="2">The sequence shown here is derived from an EMBL/GenBank/DDBJ whole genome shotgun (WGS) entry which is preliminary data.</text>
</comment>
<sequence>MEAKDVTFTQIRNWPAIHVRMSPEHGWPAKSLPNESEMRTTPRHKGAGIRNPTLQTQSGFVVAEFVT</sequence>
<evidence type="ECO:0000256" key="1">
    <source>
        <dbReference type="SAM" id="MobiDB-lite"/>
    </source>
</evidence>
<protein>
    <submittedName>
        <fullName evidence="2">Uncharacterized protein</fullName>
    </submittedName>
</protein>
<organism evidence="2 3">
    <name type="scientific">Novipirellula rosea</name>
    <dbReference type="NCBI Taxonomy" id="1031540"/>
    <lineage>
        <taxon>Bacteria</taxon>
        <taxon>Pseudomonadati</taxon>
        <taxon>Planctomycetota</taxon>
        <taxon>Planctomycetia</taxon>
        <taxon>Pirellulales</taxon>
        <taxon>Pirellulaceae</taxon>
        <taxon>Novipirellula</taxon>
    </lineage>
</organism>
<accession>A0ABP8MIN4</accession>
<evidence type="ECO:0000313" key="2">
    <source>
        <dbReference type="EMBL" id="GAA4451065.1"/>
    </source>
</evidence>
<gene>
    <name evidence="2" type="ORF">GCM10023156_18190</name>
</gene>
<feature type="region of interest" description="Disordered" evidence="1">
    <location>
        <begin position="23"/>
        <end position="54"/>
    </location>
</feature>
<keyword evidence="3" id="KW-1185">Reference proteome</keyword>
<evidence type="ECO:0000313" key="3">
    <source>
        <dbReference type="Proteomes" id="UP001500840"/>
    </source>
</evidence>